<dbReference type="InterPro" id="IPR036249">
    <property type="entry name" value="Thioredoxin-like_sf"/>
</dbReference>
<comment type="caution">
    <text evidence="2">The sequence shown here is derived from an EMBL/GenBank/DDBJ whole genome shotgun (WGS) entry which is preliminary data.</text>
</comment>
<evidence type="ECO:0008006" key="4">
    <source>
        <dbReference type="Google" id="ProtNLM"/>
    </source>
</evidence>
<dbReference type="InterPro" id="IPR050553">
    <property type="entry name" value="Thioredoxin_ResA/DsbE_sf"/>
</dbReference>
<dbReference type="RefSeq" id="WP_165265375.1">
    <property type="nucleotide sequence ID" value="NZ_JAALLS010000001.1"/>
</dbReference>
<evidence type="ECO:0000313" key="2">
    <source>
        <dbReference type="EMBL" id="NGP87027.1"/>
    </source>
</evidence>
<proteinExistence type="predicted"/>
<dbReference type="PANTHER" id="PTHR42852">
    <property type="entry name" value="THIOL:DISULFIDE INTERCHANGE PROTEIN DSBE"/>
    <property type="match status" value="1"/>
</dbReference>
<dbReference type="EMBL" id="JAALLS010000001">
    <property type="protein sequence ID" value="NGP87027.1"/>
    <property type="molecule type" value="Genomic_DNA"/>
</dbReference>
<keyword evidence="3" id="KW-1185">Reference proteome</keyword>
<evidence type="ECO:0000256" key="1">
    <source>
        <dbReference type="SAM" id="Phobius"/>
    </source>
</evidence>
<keyword evidence="1" id="KW-0472">Membrane</keyword>
<dbReference type="PANTHER" id="PTHR42852:SF13">
    <property type="entry name" value="PROTEIN DIPZ"/>
    <property type="match status" value="1"/>
</dbReference>
<feature type="transmembrane region" description="Helical" evidence="1">
    <location>
        <begin position="7"/>
        <end position="28"/>
    </location>
</feature>
<dbReference type="Proteomes" id="UP000479132">
    <property type="component" value="Unassembled WGS sequence"/>
</dbReference>
<protein>
    <recommendedName>
        <fullName evidence="4">TlpA family protein disulfide reductase</fullName>
    </recommendedName>
</protein>
<organism evidence="2 3">
    <name type="scientific">Fodinibius halophilus</name>
    <dbReference type="NCBI Taxonomy" id="1736908"/>
    <lineage>
        <taxon>Bacteria</taxon>
        <taxon>Pseudomonadati</taxon>
        <taxon>Balneolota</taxon>
        <taxon>Balneolia</taxon>
        <taxon>Balneolales</taxon>
        <taxon>Balneolaceae</taxon>
        <taxon>Fodinibius</taxon>
    </lineage>
</organism>
<reference evidence="2 3" key="1">
    <citation type="submission" date="2020-02" db="EMBL/GenBank/DDBJ databases">
        <title>Aliifodinibius halophilus 2W32, complete genome.</title>
        <authorList>
            <person name="Li Y."/>
            <person name="Wu S."/>
        </authorList>
    </citation>
    <scope>NUCLEOTIDE SEQUENCE [LARGE SCALE GENOMIC DNA]</scope>
    <source>
        <strain evidence="2 3">2W32</strain>
    </source>
</reference>
<evidence type="ECO:0000313" key="3">
    <source>
        <dbReference type="Proteomes" id="UP000479132"/>
    </source>
</evidence>
<keyword evidence="1" id="KW-1133">Transmembrane helix</keyword>
<name>A0A6M1SZE0_9BACT</name>
<dbReference type="AlphaFoldDB" id="A0A6M1SZE0"/>
<accession>A0A6M1SZE0</accession>
<dbReference type="Gene3D" id="3.40.30.10">
    <property type="entry name" value="Glutaredoxin"/>
    <property type="match status" value="1"/>
</dbReference>
<gene>
    <name evidence="2" type="ORF">G3569_01570</name>
</gene>
<sequence length="180" mass="20261">MQIDPKYFNVFLVIVALVAAALITFFTLQNRSNEKAAFKKRMAANDSLQTVYWQQVQAPDSIRIDDFKGDFVVLNFWANWSDASIESQRKLAALKTEYADTMQVIAAAVGLQKQEAVNVIAEYDFPFHFVAGSRQFSDLSVPGLPAQLIYSPTGELQSVFLGYQNKTQYDSLRSLLNHGH</sequence>
<keyword evidence="1" id="KW-0812">Transmembrane</keyword>
<dbReference type="SUPFAM" id="SSF52833">
    <property type="entry name" value="Thioredoxin-like"/>
    <property type="match status" value="1"/>
</dbReference>